<sequence length="160" mass="17469">MPLRCTFALNGQSTSFLKCPGVGVMAAFSGHGAGRNNPNATGREDVGPIPRGTYYIVDRQSGGRFGWFYDLWGKYGYGSTDHTQWFMLWNGRTGDSTYVGRVKRGSFRLHPVGRMRLSDGCITVMSPPKFAQFADALRKSGADISVPGTTLKAYGTVDVQ</sequence>
<feature type="domain" description="Tlde1" evidence="1">
    <location>
        <begin position="25"/>
        <end position="148"/>
    </location>
</feature>
<dbReference type="Pfam" id="PF10908">
    <property type="entry name" value="Tlde1_dom"/>
    <property type="match status" value="1"/>
</dbReference>
<evidence type="ECO:0000313" key="3">
    <source>
        <dbReference type="Proteomes" id="UP000305539"/>
    </source>
</evidence>
<comment type="caution">
    <text evidence="2">The sequence shown here is derived from an EMBL/GenBank/DDBJ whole genome shotgun (WGS) entry which is preliminary data.</text>
</comment>
<reference evidence="2 3" key="1">
    <citation type="submission" date="2019-04" db="EMBL/GenBank/DDBJ databases">
        <title>Trinickia sp. 7GSK02, isolated from subtropical forest soil.</title>
        <authorList>
            <person name="Gao Z.-H."/>
            <person name="Qiu L.-H."/>
        </authorList>
    </citation>
    <scope>NUCLEOTIDE SEQUENCE [LARGE SCALE GENOMIC DNA]</scope>
    <source>
        <strain evidence="2 3">7GSK02</strain>
    </source>
</reference>
<evidence type="ECO:0000259" key="1">
    <source>
        <dbReference type="Pfam" id="PF10908"/>
    </source>
</evidence>
<keyword evidence="3" id="KW-1185">Reference proteome</keyword>
<gene>
    <name evidence="2" type="ORF">FAZ69_29295</name>
</gene>
<organism evidence="2 3">
    <name type="scientific">Trinickia terrae</name>
    <dbReference type="NCBI Taxonomy" id="2571161"/>
    <lineage>
        <taxon>Bacteria</taxon>
        <taxon>Pseudomonadati</taxon>
        <taxon>Pseudomonadota</taxon>
        <taxon>Betaproteobacteria</taxon>
        <taxon>Burkholderiales</taxon>
        <taxon>Burkholderiaceae</taxon>
        <taxon>Trinickia</taxon>
    </lineage>
</organism>
<dbReference type="OrthoDB" id="6490254at2"/>
<protein>
    <submittedName>
        <fullName evidence="2">DUF2778 domain-containing protein</fullName>
    </submittedName>
</protein>
<accession>A0A4U1HH51</accession>
<evidence type="ECO:0000313" key="2">
    <source>
        <dbReference type="EMBL" id="TKC80419.1"/>
    </source>
</evidence>
<name>A0A4U1HH51_9BURK</name>
<proteinExistence type="predicted"/>
<dbReference type="AlphaFoldDB" id="A0A4U1HH51"/>
<dbReference type="Proteomes" id="UP000305539">
    <property type="component" value="Unassembled WGS sequence"/>
</dbReference>
<dbReference type="RefSeq" id="WP_136898598.1">
    <property type="nucleotide sequence ID" value="NZ_SWJE01000020.1"/>
</dbReference>
<dbReference type="InterPro" id="IPR021225">
    <property type="entry name" value="Tlde1_dom"/>
</dbReference>
<dbReference type="EMBL" id="SWJE01000020">
    <property type="protein sequence ID" value="TKC80419.1"/>
    <property type="molecule type" value="Genomic_DNA"/>
</dbReference>